<dbReference type="RefSeq" id="WP_146661629.1">
    <property type="nucleotide sequence ID" value="NZ_JMCC02000107.1"/>
</dbReference>
<dbReference type="Proteomes" id="UP000031599">
    <property type="component" value="Unassembled WGS sequence"/>
</dbReference>
<evidence type="ECO:0000313" key="3">
    <source>
        <dbReference type="EMBL" id="KIG13105.1"/>
    </source>
</evidence>
<dbReference type="GO" id="GO:0016740">
    <property type="term" value="F:transferase activity"/>
    <property type="evidence" value="ECO:0007669"/>
    <property type="project" value="UniProtKB-KW"/>
</dbReference>
<dbReference type="InterPro" id="IPR000836">
    <property type="entry name" value="PRTase_dom"/>
</dbReference>
<protein>
    <submittedName>
        <fullName evidence="3">Phosphoribosyl transferase domain protein</fullName>
    </submittedName>
</protein>
<comment type="caution">
    <text evidence="3">The sequence shown here is derived from an EMBL/GenBank/DDBJ whole genome shotgun (WGS) entry which is preliminary data.</text>
</comment>
<gene>
    <name evidence="3" type="ORF">DB30_00570</name>
</gene>
<dbReference type="CDD" id="cd06223">
    <property type="entry name" value="PRTases_typeI"/>
    <property type="match status" value="1"/>
</dbReference>
<dbReference type="Gene3D" id="3.30.1310.20">
    <property type="entry name" value="PRTase-like"/>
    <property type="match status" value="1"/>
</dbReference>
<feature type="compositionally biased region" description="Basic and acidic residues" evidence="1">
    <location>
        <begin position="13"/>
        <end position="28"/>
    </location>
</feature>
<dbReference type="InterPro" id="IPR029057">
    <property type="entry name" value="PRTase-like"/>
</dbReference>
<reference evidence="3 4" key="1">
    <citation type="submission" date="2014-12" db="EMBL/GenBank/DDBJ databases">
        <title>Genome assembly of Enhygromyxa salina DSM 15201.</title>
        <authorList>
            <person name="Sharma G."/>
            <person name="Subramanian S."/>
        </authorList>
    </citation>
    <scope>NUCLEOTIDE SEQUENCE [LARGE SCALE GENOMIC DNA]</scope>
    <source>
        <strain evidence="3 4">DSM 15201</strain>
    </source>
</reference>
<dbReference type="Pfam" id="PF00156">
    <property type="entry name" value="Pribosyltran"/>
    <property type="match status" value="1"/>
</dbReference>
<proteinExistence type="predicted"/>
<dbReference type="EMBL" id="JMCC02000107">
    <property type="protein sequence ID" value="KIG13105.1"/>
    <property type="molecule type" value="Genomic_DNA"/>
</dbReference>
<feature type="region of interest" description="Disordered" evidence="1">
    <location>
        <begin position="1"/>
        <end position="28"/>
    </location>
</feature>
<accession>A0A0C2CU14</accession>
<dbReference type="AlphaFoldDB" id="A0A0C2CU14"/>
<dbReference type="SUPFAM" id="SSF53271">
    <property type="entry name" value="PRTase-like"/>
    <property type="match status" value="1"/>
</dbReference>
<keyword evidence="3" id="KW-0808">Transferase</keyword>
<dbReference type="Gene3D" id="3.40.50.2020">
    <property type="match status" value="1"/>
</dbReference>
<feature type="domain" description="Phosphoribosyltransferase" evidence="2">
    <location>
        <begin position="48"/>
        <end position="215"/>
    </location>
</feature>
<sequence length="253" mass="27042">MPPLTDGPEEDGAQTRRDCGQRSTKEDDGLIGFKEAELPLRDRSAAGRALANALACHYANKNALVLALPRGGVPVAFEIAGRLGATLDIMLVRKLGVPGQPELAAGAIASGGVRVLNPDVIRGLGVSEQALEQVAAAEQRELERRERSYRGDRPRPTVTGRIVILVDDGVATGATMRAAIAAVRGQHPARVVVAVPVGSADTVRALEQQADHVICLATPSPFWAVGQWYQDFNQVEDEQVRQLLVETERAPHS</sequence>
<evidence type="ECO:0000256" key="1">
    <source>
        <dbReference type="SAM" id="MobiDB-lite"/>
    </source>
</evidence>
<evidence type="ECO:0000259" key="2">
    <source>
        <dbReference type="Pfam" id="PF00156"/>
    </source>
</evidence>
<evidence type="ECO:0000313" key="4">
    <source>
        <dbReference type="Proteomes" id="UP000031599"/>
    </source>
</evidence>
<name>A0A0C2CU14_9BACT</name>
<organism evidence="3 4">
    <name type="scientific">Enhygromyxa salina</name>
    <dbReference type="NCBI Taxonomy" id="215803"/>
    <lineage>
        <taxon>Bacteria</taxon>
        <taxon>Pseudomonadati</taxon>
        <taxon>Myxococcota</taxon>
        <taxon>Polyangia</taxon>
        <taxon>Nannocystales</taxon>
        <taxon>Nannocystaceae</taxon>
        <taxon>Enhygromyxa</taxon>
    </lineage>
</organism>